<evidence type="ECO:0000313" key="1">
    <source>
        <dbReference type="EMBL" id="KEH30119.1"/>
    </source>
</evidence>
<keyword evidence="3" id="KW-1185">Reference proteome</keyword>
<reference evidence="1 3" key="2">
    <citation type="journal article" date="2014" name="BMC Genomics">
        <title>An improved genome release (version Mt4.0) for the model legume Medicago truncatula.</title>
        <authorList>
            <person name="Tang H."/>
            <person name="Krishnakumar V."/>
            <person name="Bidwell S."/>
            <person name="Rosen B."/>
            <person name="Chan A."/>
            <person name="Zhou S."/>
            <person name="Gentzbittel L."/>
            <person name="Childs K.L."/>
            <person name="Yandell M."/>
            <person name="Gundlach H."/>
            <person name="Mayer K.F."/>
            <person name="Schwartz D.C."/>
            <person name="Town C.D."/>
        </authorList>
    </citation>
    <scope>GENOME REANNOTATION</scope>
    <source>
        <strain evidence="1">A17</strain>
        <strain evidence="2 3">cv. Jemalong A17</strain>
    </source>
</reference>
<dbReference type="HOGENOM" id="CLU_1654771_0_0_1"/>
<dbReference type="Proteomes" id="UP000002051">
    <property type="component" value="Chromosome 4"/>
</dbReference>
<sequence>MGRVQLVKSIIHGMLVSSFHVYMWPRRLLDDLDKWIKNFILSGDVNTRKLCTVSWKGKAERKVIIALLRFLYLTLSICARIELKTPNKEVKQRKSAKVSSPWRASDGKEFQRAKVQSSPWRANNSRGELRHQKLLRADVAEIHWRRNINAIANTSTCEAS</sequence>
<gene>
    <name evidence="1" type="ordered locus">MTR_4g063625</name>
</gene>
<dbReference type="EMBL" id="CM001220">
    <property type="protein sequence ID" value="KEH30119.1"/>
    <property type="molecule type" value="Genomic_DNA"/>
</dbReference>
<evidence type="ECO:0000313" key="3">
    <source>
        <dbReference type="Proteomes" id="UP000002051"/>
    </source>
</evidence>
<evidence type="ECO:0000313" key="2">
    <source>
        <dbReference type="EnsemblPlants" id="KEH30119"/>
    </source>
</evidence>
<accession>A0A072UK37</accession>
<name>A0A072UK37_MEDTR</name>
<protein>
    <submittedName>
        <fullName evidence="1 2">Uncharacterized protein</fullName>
    </submittedName>
</protein>
<organism evidence="1 3">
    <name type="scientific">Medicago truncatula</name>
    <name type="common">Barrel medic</name>
    <name type="synonym">Medicago tribuloides</name>
    <dbReference type="NCBI Taxonomy" id="3880"/>
    <lineage>
        <taxon>Eukaryota</taxon>
        <taxon>Viridiplantae</taxon>
        <taxon>Streptophyta</taxon>
        <taxon>Embryophyta</taxon>
        <taxon>Tracheophyta</taxon>
        <taxon>Spermatophyta</taxon>
        <taxon>Magnoliopsida</taxon>
        <taxon>eudicotyledons</taxon>
        <taxon>Gunneridae</taxon>
        <taxon>Pentapetalae</taxon>
        <taxon>rosids</taxon>
        <taxon>fabids</taxon>
        <taxon>Fabales</taxon>
        <taxon>Fabaceae</taxon>
        <taxon>Papilionoideae</taxon>
        <taxon>50 kb inversion clade</taxon>
        <taxon>NPAAA clade</taxon>
        <taxon>Hologalegina</taxon>
        <taxon>IRL clade</taxon>
        <taxon>Trifolieae</taxon>
        <taxon>Medicago</taxon>
    </lineage>
</organism>
<dbReference type="AlphaFoldDB" id="A0A072UK37"/>
<reference evidence="1 3" key="1">
    <citation type="journal article" date="2011" name="Nature">
        <title>The Medicago genome provides insight into the evolution of rhizobial symbioses.</title>
        <authorList>
            <person name="Young N.D."/>
            <person name="Debelle F."/>
            <person name="Oldroyd G.E."/>
            <person name="Geurts R."/>
            <person name="Cannon S.B."/>
            <person name="Udvardi M.K."/>
            <person name="Benedito V.A."/>
            <person name="Mayer K.F."/>
            <person name="Gouzy J."/>
            <person name="Schoof H."/>
            <person name="Van de Peer Y."/>
            <person name="Proost S."/>
            <person name="Cook D.R."/>
            <person name="Meyers B.C."/>
            <person name="Spannagl M."/>
            <person name="Cheung F."/>
            <person name="De Mita S."/>
            <person name="Krishnakumar V."/>
            <person name="Gundlach H."/>
            <person name="Zhou S."/>
            <person name="Mudge J."/>
            <person name="Bharti A.K."/>
            <person name="Murray J.D."/>
            <person name="Naoumkina M.A."/>
            <person name="Rosen B."/>
            <person name="Silverstein K.A."/>
            <person name="Tang H."/>
            <person name="Rombauts S."/>
            <person name="Zhao P.X."/>
            <person name="Zhou P."/>
            <person name="Barbe V."/>
            <person name="Bardou P."/>
            <person name="Bechner M."/>
            <person name="Bellec A."/>
            <person name="Berger A."/>
            <person name="Berges H."/>
            <person name="Bidwell S."/>
            <person name="Bisseling T."/>
            <person name="Choisne N."/>
            <person name="Couloux A."/>
            <person name="Denny R."/>
            <person name="Deshpande S."/>
            <person name="Dai X."/>
            <person name="Doyle J.J."/>
            <person name="Dudez A.M."/>
            <person name="Farmer A.D."/>
            <person name="Fouteau S."/>
            <person name="Franken C."/>
            <person name="Gibelin C."/>
            <person name="Gish J."/>
            <person name="Goldstein S."/>
            <person name="Gonzalez A.J."/>
            <person name="Green P.J."/>
            <person name="Hallab A."/>
            <person name="Hartog M."/>
            <person name="Hua A."/>
            <person name="Humphray S.J."/>
            <person name="Jeong D.H."/>
            <person name="Jing Y."/>
            <person name="Jocker A."/>
            <person name="Kenton S.M."/>
            <person name="Kim D.J."/>
            <person name="Klee K."/>
            <person name="Lai H."/>
            <person name="Lang C."/>
            <person name="Lin S."/>
            <person name="Macmil S.L."/>
            <person name="Magdelenat G."/>
            <person name="Matthews L."/>
            <person name="McCorrison J."/>
            <person name="Monaghan E.L."/>
            <person name="Mun J.H."/>
            <person name="Najar F.Z."/>
            <person name="Nicholson C."/>
            <person name="Noirot C."/>
            <person name="O'Bleness M."/>
            <person name="Paule C.R."/>
            <person name="Poulain J."/>
            <person name="Prion F."/>
            <person name="Qin B."/>
            <person name="Qu C."/>
            <person name="Retzel E.F."/>
            <person name="Riddle C."/>
            <person name="Sallet E."/>
            <person name="Samain S."/>
            <person name="Samson N."/>
            <person name="Sanders I."/>
            <person name="Saurat O."/>
            <person name="Scarpelli C."/>
            <person name="Schiex T."/>
            <person name="Segurens B."/>
            <person name="Severin A.J."/>
            <person name="Sherrier D.J."/>
            <person name="Shi R."/>
            <person name="Sims S."/>
            <person name="Singer S.R."/>
            <person name="Sinharoy S."/>
            <person name="Sterck L."/>
            <person name="Viollet A."/>
            <person name="Wang B.B."/>
            <person name="Wang K."/>
            <person name="Wang M."/>
            <person name="Wang X."/>
            <person name="Warfsmann J."/>
            <person name="Weissenbach J."/>
            <person name="White D.D."/>
            <person name="White J.D."/>
            <person name="Wiley G.B."/>
            <person name="Wincker P."/>
            <person name="Xing Y."/>
            <person name="Yang L."/>
            <person name="Yao Z."/>
            <person name="Ying F."/>
            <person name="Zhai J."/>
            <person name="Zhou L."/>
            <person name="Zuber A."/>
            <person name="Denarie J."/>
            <person name="Dixon R.A."/>
            <person name="May G.D."/>
            <person name="Schwartz D.C."/>
            <person name="Rogers J."/>
            <person name="Quetier F."/>
            <person name="Town C.D."/>
            <person name="Roe B.A."/>
        </authorList>
    </citation>
    <scope>NUCLEOTIDE SEQUENCE [LARGE SCALE GENOMIC DNA]</scope>
    <source>
        <strain evidence="1">A17</strain>
        <strain evidence="2 3">cv. Jemalong A17</strain>
    </source>
</reference>
<proteinExistence type="predicted"/>
<dbReference type="EnsemblPlants" id="KEH30119">
    <property type="protein sequence ID" value="KEH30119"/>
    <property type="gene ID" value="MTR_4g063625"/>
</dbReference>
<reference evidence="2" key="3">
    <citation type="submission" date="2015-04" db="UniProtKB">
        <authorList>
            <consortium name="EnsemblPlants"/>
        </authorList>
    </citation>
    <scope>IDENTIFICATION</scope>
    <source>
        <strain evidence="2">cv. Jemalong A17</strain>
    </source>
</reference>